<evidence type="ECO:0000313" key="3">
    <source>
        <dbReference type="Proteomes" id="UP001318682"/>
    </source>
</evidence>
<accession>A0ABZ2BTP7</accession>
<reference evidence="3" key="1">
    <citation type="submission" date="2024-01" db="EMBL/GenBank/DDBJ databases">
        <title>Roseobacter fucihabitans sp. nov., isolated from the brown alga Fucus spiralis.</title>
        <authorList>
            <person name="Hahnke S."/>
            <person name="Berger M."/>
            <person name="Schlingloff A."/>
            <person name="Athale I."/>
            <person name="Neumann-Schaal M."/>
            <person name="Adenaya A."/>
            <person name="Poehlein A."/>
            <person name="Daniel R."/>
            <person name="Pertersen J."/>
            <person name="Brinkhoff T."/>
        </authorList>
    </citation>
    <scope>NUCLEOTIDE SEQUENCE [LARGE SCALE GENOMIC DNA]</scope>
    <source>
        <strain evidence="3">B14</strain>
    </source>
</reference>
<organism evidence="2 3">
    <name type="scientific">Roseobacter fucihabitans</name>
    <dbReference type="NCBI Taxonomy" id="1537242"/>
    <lineage>
        <taxon>Bacteria</taxon>
        <taxon>Pseudomonadati</taxon>
        <taxon>Pseudomonadota</taxon>
        <taxon>Alphaproteobacteria</taxon>
        <taxon>Rhodobacterales</taxon>
        <taxon>Roseobacteraceae</taxon>
        <taxon>Roseobacter</taxon>
    </lineage>
</organism>
<proteinExistence type="predicted"/>
<evidence type="ECO:0000313" key="2">
    <source>
        <dbReference type="EMBL" id="WVX49370.1"/>
    </source>
</evidence>
<keyword evidence="1" id="KW-1133">Transmembrane helix</keyword>
<dbReference type="EMBL" id="CP143423">
    <property type="protein sequence ID" value="WVX49370.1"/>
    <property type="molecule type" value="Genomic_DNA"/>
</dbReference>
<keyword evidence="1" id="KW-0812">Transmembrane</keyword>
<gene>
    <name evidence="2" type="ORF">ROLI_024630</name>
</gene>
<dbReference type="Proteomes" id="UP001318682">
    <property type="component" value="Chromosome"/>
</dbReference>
<dbReference type="RefSeq" id="WP_187429625.1">
    <property type="nucleotide sequence ID" value="NZ_CP143423.1"/>
</dbReference>
<evidence type="ECO:0000256" key="1">
    <source>
        <dbReference type="SAM" id="Phobius"/>
    </source>
</evidence>
<name>A0ABZ2BTP7_9RHOB</name>
<feature type="transmembrane region" description="Helical" evidence="1">
    <location>
        <begin position="6"/>
        <end position="23"/>
    </location>
</feature>
<keyword evidence="3" id="KW-1185">Reference proteome</keyword>
<sequence>MDNNPFFIAGGGLVVGVLLAVAISESRANSKISAALERAQGASAVTLSEATQSLNERIGTLEAGLAESTASAAASMEEQLAALQQDVSTRFDAVSEAASAQAEAFQAALSGPTPAASDQTPAVPGDATIGMQTSGVLSVGETAIFAQGAVRAFVSGLDRDGGAARLSVNGVSKAVSLGETVAVSGSDCSIGITSLDSEGVIVGSDCGMAQAAATAPLPPAPEDGYGPGTMAMLADGALRVFVSGLAGDGSSARIAINGIETQTVAAGGSVEAMAGDQNCTVTVTGVGNGMVGLEGGCS</sequence>
<protein>
    <submittedName>
        <fullName evidence="2">Uncharacterized protein</fullName>
    </submittedName>
</protein>
<keyword evidence="1" id="KW-0472">Membrane</keyword>
<dbReference type="Gene3D" id="1.20.120.20">
    <property type="entry name" value="Apolipoprotein"/>
    <property type="match status" value="1"/>
</dbReference>